<dbReference type="SMART" id="SM00267">
    <property type="entry name" value="GGDEF"/>
    <property type="match status" value="1"/>
</dbReference>
<dbReference type="PANTHER" id="PTHR45138">
    <property type="entry name" value="REGULATORY COMPONENTS OF SENSORY TRANSDUCTION SYSTEM"/>
    <property type="match status" value="1"/>
</dbReference>
<evidence type="ECO:0000256" key="1">
    <source>
        <dbReference type="ARBA" id="ARBA00012528"/>
    </source>
</evidence>
<evidence type="ECO:0000256" key="4">
    <source>
        <dbReference type="SAM" id="Phobius"/>
    </source>
</evidence>
<keyword evidence="4" id="KW-0812">Transmembrane</keyword>
<dbReference type="PANTHER" id="PTHR45138:SF9">
    <property type="entry name" value="DIGUANYLATE CYCLASE DGCM-RELATED"/>
    <property type="match status" value="1"/>
</dbReference>
<sequence length="423" mass="47121">MPIDLVRILIAPLLLLAGAGLVFGRLTTLAPDLQLLLAALPYLLGATNLLLAYLYNQSRAMLSALNLLAGYALIQQCLQSPLAEPDNFVLFSLLSLLLPFNQLLFCLAPERGLRNRRALAMKLLPLAPFALLGLLWQQHWLAPWLYQLPAPLHELAVEARYLSTASAWFCAVALLLGALVLHFRRTHADGAMLGVLLTLPALFFWFDQPLISPLLFSTMQLVLVQALVFHSHQLAFVDELTGIPARRALQEQLRSLGRRYTIAMMDIDHFKRFNDRYGHDAGDQVLRLVASKLREVSGGGRVFRYGGEEFTVLFRGKSEEDALPHLEQLREAIAGYPLQIRRSDRPDDVDAGRRQRSSGASGKPVQVTISIGLCERGPTHSDPDAVLQQADKALYAAKKAGRNRTVPSRRLRQRSRRGQSDFA</sequence>
<dbReference type="SUPFAM" id="SSF55073">
    <property type="entry name" value="Nucleotide cyclase"/>
    <property type="match status" value="1"/>
</dbReference>
<keyword evidence="7" id="KW-1185">Reference proteome</keyword>
<evidence type="ECO:0000256" key="3">
    <source>
        <dbReference type="SAM" id="MobiDB-lite"/>
    </source>
</evidence>
<dbReference type="AlphaFoldDB" id="A0A917ZDD7"/>
<dbReference type="EMBL" id="BMLT01000004">
    <property type="protein sequence ID" value="GGO80768.1"/>
    <property type="molecule type" value="Genomic_DNA"/>
</dbReference>
<gene>
    <name evidence="6" type="ORF">GCM10011348_18200</name>
</gene>
<feature type="transmembrane region" description="Helical" evidence="4">
    <location>
        <begin position="119"/>
        <end position="141"/>
    </location>
</feature>
<feature type="region of interest" description="Disordered" evidence="3">
    <location>
        <begin position="340"/>
        <end position="364"/>
    </location>
</feature>
<evidence type="ECO:0000256" key="2">
    <source>
        <dbReference type="ARBA" id="ARBA00034247"/>
    </source>
</evidence>
<feature type="domain" description="GGDEF" evidence="5">
    <location>
        <begin position="258"/>
        <end position="410"/>
    </location>
</feature>
<dbReference type="GO" id="GO:0052621">
    <property type="term" value="F:diguanylate cyclase activity"/>
    <property type="evidence" value="ECO:0007669"/>
    <property type="project" value="UniProtKB-EC"/>
</dbReference>
<dbReference type="GO" id="GO:0043709">
    <property type="term" value="P:cell adhesion involved in single-species biofilm formation"/>
    <property type="evidence" value="ECO:0007669"/>
    <property type="project" value="TreeGrafter"/>
</dbReference>
<feature type="region of interest" description="Disordered" evidence="3">
    <location>
        <begin position="396"/>
        <end position="423"/>
    </location>
</feature>
<feature type="compositionally biased region" description="Basic residues" evidence="3">
    <location>
        <begin position="399"/>
        <end position="417"/>
    </location>
</feature>
<dbReference type="Proteomes" id="UP000599578">
    <property type="component" value="Unassembled WGS sequence"/>
</dbReference>
<reference evidence="6 7" key="1">
    <citation type="journal article" date="2014" name="Int. J. Syst. Evol. Microbiol.">
        <title>Complete genome sequence of Corynebacterium casei LMG S-19264T (=DSM 44701T), isolated from a smear-ripened cheese.</title>
        <authorList>
            <consortium name="US DOE Joint Genome Institute (JGI-PGF)"/>
            <person name="Walter F."/>
            <person name="Albersmeier A."/>
            <person name="Kalinowski J."/>
            <person name="Ruckert C."/>
        </authorList>
    </citation>
    <scope>NUCLEOTIDE SEQUENCE [LARGE SCALE GENOMIC DNA]</scope>
    <source>
        <strain evidence="6 7">CGMCC 1.7286</strain>
    </source>
</reference>
<feature type="transmembrane region" description="Helical" evidence="4">
    <location>
        <begin position="88"/>
        <end position="107"/>
    </location>
</feature>
<dbReference type="NCBIfam" id="TIGR00254">
    <property type="entry name" value="GGDEF"/>
    <property type="match status" value="1"/>
</dbReference>
<evidence type="ECO:0000313" key="7">
    <source>
        <dbReference type="Proteomes" id="UP000599578"/>
    </source>
</evidence>
<dbReference type="EC" id="2.7.7.65" evidence="1"/>
<name>A0A917ZDD7_9GAMM</name>
<dbReference type="RefSeq" id="WP_188860273.1">
    <property type="nucleotide sequence ID" value="NZ_BMLT01000004.1"/>
</dbReference>
<dbReference type="PROSITE" id="PS50887">
    <property type="entry name" value="GGDEF"/>
    <property type="match status" value="1"/>
</dbReference>
<organism evidence="6 7">
    <name type="scientific">Marinobacterium nitratireducens</name>
    <dbReference type="NCBI Taxonomy" id="518897"/>
    <lineage>
        <taxon>Bacteria</taxon>
        <taxon>Pseudomonadati</taxon>
        <taxon>Pseudomonadota</taxon>
        <taxon>Gammaproteobacteria</taxon>
        <taxon>Oceanospirillales</taxon>
        <taxon>Oceanospirillaceae</taxon>
        <taxon>Marinobacterium</taxon>
    </lineage>
</organism>
<comment type="caution">
    <text evidence="6">The sequence shown here is derived from an EMBL/GenBank/DDBJ whole genome shotgun (WGS) entry which is preliminary data.</text>
</comment>
<keyword evidence="4" id="KW-0472">Membrane</keyword>
<keyword evidence="4" id="KW-1133">Transmembrane helix</keyword>
<proteinExistence type="predicted"/>
<comment type="catalytic activity">
    <reaction evidence="2">
        <text>2 GTP = 3',3'-c-di-GMP + 2 diphosphate</text>
        <dbReference type="Rhea" id="RHEA:24898"/>
        <dbReference type="ChEBI" id="CHEBI:33019"/>
        <dbReference type="ChEBI" id="CHEBI:37565"/>
        <dbReference type="ChEBI" id="CHEBI:58805"/>
        <dbReference type="EC" id="2.7.7.65"/>
    </reaction>
</comment>
<dbReference type="InterPro" id="IPR000160">
    <property type="entry name" value="GGDEF_dom"/>
</dbReference>
<dbReference type="Pfam" id="PF00990">
    <property type="entry name" value="GGDEF"/>
    <property type="match status" value="2"/>
</dbReference>
<feature type="transmembrane region" description="Helical" evidence="4">
    <location>
        <begin position="188"/>
        <end position="205"/>
    </location>
</feature>
<feature type="transmembrane region" description="Helical" evidence="4">
    <location>
        <begin position="62"/>
        <end position="82"/>
    </location>
</feature>
<evidence type="ECO:0000313" key="6">
    <source>
        <dbReference type="EMBL" id="GGO80768.1"/>
    </source>
</evidence>
<dbReference type="InterPro" id="IPR043128">
    <property type="entry name" value="Rev_trsase/Diguanyl_cyclase"/>
</dbReference>
<feature type="transmembrane region" description="Helical" evidence="4">
    <location>
        <begin position="34"/>
        <end position="55"/>
    </location>
</feature>
<protein>
    <recommendedName>
        <fullName evidence="1">diguanylate cyclase</fullName>
        <ecNumber evidence="1">2.7.7.65</ecNumber>
    </recommendedName>
</protein>
<dbReference type="InterPro" id="IPR029787">
    <property type="entry name" value="Nucleotide_cyclase"/>
</dbReference>
<feature type="compositionally biased region" description="Basic and acidic residues" evidence="3">
    <location>
        <begin position="341"/>
        <end position="353"/>
    </location>
</feature>
<dbReference type="CDD" id="cd01949">
    <property type="entry name" value="GGDEF"/>
    <property type="match status" value="1"/>
</dbReference>
<dbReference type="Gene3D" id="3.30.70.270">
    <property type="match status" value="1"/>
</dbReference>
<dbReference type="InterPro" id="IPR050469">
    <property type="entry name" value="Diguanylate_Cyclase"/>
</dbReference>
<dbReference type="GO" id="GO:0005886">
    <property type="term" value="C:plasma membrane"/>
    <property type="evidence" value="ECO:0007669"/>
    <property type="project" value="TreeGrafter"/>
</dbReference>
<feature type="transmembrane region" description="Helical" evidence="4">
    <location>
        <begin position="161"/>
        <end position="181"/>
    </location>
</feature>
<evidence type="ECO:0000259" key="5">
    <source>
        <dbReference type="PROSITE" id="PS50887"/>
    </source>
</evidence>
<dbReference type="GO" id="GO:1902201">
    <property type="term" value="P:negative regulation of bacterial-type flagellum-dependent cell motility"/>
    <property type="evidence" value="ECO:0007669"/>
    <property type="project" value="TreeGrafter"/>
</dbReference>
<accession>A0A917ZDD7</accession>